<gene>
    <name evidence="2" type="ORF">CWE09_11470</name>
</gene>
<keyword evidence="1" id="KW-0812">Transmembrane</keyword>
<name>A0A432W4Y8_9GAMM</name>
<organism evidence="2 3">
    <name type="scientific">Aliidiomarina minuta</name>
    <dbReference type="NCBI Taxonomy" id="880057"/>
    <lineage>
        <taxon>Bacteria</taxon>
        <taxon>Pseudomonadati</taxon>
        <taxon>Pseudomonadota</taxon>
        <taxon>Gammaproteobacteria</taxon>
        <taxon>Alteromonadales</taxon>
        <taxon>Idiomarinaceae</taxon>
        <taxon>Aliidiomarina</taxon>
    </lineage>
</organism>
<keyword evidence="1" id="KW-0472">Membrane</keyword>
<dbReference type="AlphaFoldDB" id="A0A432W4Y8"/>
<accession>A0A432W4Y8</accession>
<comment type="caution">
    <text evidence="2">The sequence shown here is derived from an EMBL/GenBank/DDBJ whole genome shotgun (WGS) entry which is preliminary data.</text>
</comment>
<protein>
    <submittedName>
        <fullName evidence="2">Uncharacterized protein</fullName>
    </submittedName>
</protein>
<feature type="transmembrane region" description="Helical" evidence="1">
    <location>
        <begin position="43"/>
        <end position="64"/>
    </location>
</feature>
<dbReference type="Proteomes" id="UP000288293">
    <property type="component" value="Unassembled WGS sequence"/>
</dbReference>
<feature type="transmembrane region" description="Helical" evidence="1">
    <location>
        <begin position="12"/>
        <end position="31"/>
    </location>
</feature>
<dbReference type="EMBL" id="PIPL01000002">
    <property type="protein sequence ID" value="RUO24467.1"/>
    <property type="molecule type" value="Genomic_DNA"/>
</dbReference>
<keyword evidence="3" id="KW-1185">Reference proteome</keyword>
<reference evidence="2 3" key="1">
    <citation type="journal article" date="2011" name="Front. Microbiol.">
        <title>Genomic signatures of strain selection and enhancement in Bacillus atrophaeus var. globigii, a historical biowarfare simulant.</title>
        <authorList>
            <person name="Gibbons H.S."/>
            <person name="Broomall S.M."/>
            <person name="McNew L.A."/>
            <person name="Daligault H."/>
            <person name="Chapman C."/>
            <person name="Bruce D."/>
            <person name="Karavis M."/>
            <person name="Krepps M."/>
            <person name="McGregor P.A."/>
            <person name="Hong C."/>
            <person name="Park K.H."/>
            <person name="Akmal A."/>
            <person name="Feldman A."/>
            <person name="Lin J.S."/>
            <person name="Chang W.E."/>
            <person name="Higgs B.W."/>
            <person name="Demirev P."/>
            <person name="Lindquist J."/>
            <person name="Liem A."/>
            <person name="Fochler E."/>
            <person name="Read T.D."/>
            <person name="Tapia R."/>
            <person name="Johnson S."/>
            <person name="Bishop-Lilly K.A."/>
            <person name="Detter C."/>
            <person name="Han C."/>
            <person name="Sozhamannan S."/>
            <person name="Rosenzweig C.N."/>
            <person name="Skowronski E.W."/>
        </authorList>
    </citation>
    <scope>NUCLEOTIDE SEQUENCE [LARGE SCALE GENOMIC DNA]</scope>
    <source>
        <strain evidence="2 3">MLST1</strain>
    </source>
</reference>
<evidence type="ECO:0000313" key="2">
    <source>
        <dbReference type="EMBL" id="RUO24467.1"/>
    </source>
</evidence>
<evidence type="ECO:0000313" key="3">
    <source>
        <dbReference type="Proteomes" id="UP000288293"/>
    </source>
</evidence>
<proteinExistence type="predicted"/>
<keyword evidence="1" id="KW-1133">Transmembrane helix</keyword>
<sequence length="149" mass="17116">MTMTVIKLTKSLNTRLYFVLIIIVVAGGYGLSSYPDVYDHQFVGFLVSVSTAPFALLYLILNLFQYCIAPKHFTLDVVNGVLYSEREKVNLNCSQIVRITYIFKRFSLSVMQGKKKSIKTGLVYSANINLEDIRSYFIKSDRFELSEYH</sequence>
<evidence type="ECO:0000256" key="1">
    <source>
        <dbReference type="SAM" id="Phobius"/>
    </source>
</evidence>